<evidence type="ECO:0000259" key="6">
    <source>
        <dbReference type="Pfam" id="PF02931"/>
    </source>
</evidence>
<evidence type="ECO:0000256" key="1">
    <source>
        <dbReference type="ARBA" id="ARBA00004141"/>
    </source>
</evidence>
<dbReference type="Pfam" id="PF02931">
    <property type="entry name" value="Neur_chan_LBD"/>
    <property type="match status" value="1"/>
</dbReference>
<feature type="signal peptide" evidence="5">
    <location>
        <begin position="1"/>
        <end position="24"/>
    </location>
</feature>
<dbReference type="InterPro" id="IPR036719">
    <property type="entry name" value="Neuro-gated_channel_TM_sf"/>
</dbReference>
<dbReference type="Gene3D" id="2.70.170.10">
    <property type="entry name" value="Neurotransmitter-gated ion-channel ligand-binding domain"/>
    <property type="match status" value="1"/>
</dbReference>
<dbReference type="CDD" id="cd18989">
    <property type="entry name" value="LGIC_ECD_cation"/>
    <property type="match status" value="1"/>
</dbReference>
<comment type="subcellular location">
    <subcellularLocation>
        <location evidence="1">Membrane</location>
        <topology evidence="1">Multi-pass membrane protein</topology>
    </subcellularLocation>
</comment>
<feature type="transmembrane region" description="Helical" evidence="5">
    <location>
        <begin position="260"/>
        <end position="279"/>
    </location>
</feature>
<protein>
    <submittedName>
        <fullName evidence="8">Uncharacterized protein</fullName>
    </submittedName>
</protein>
<dbReference type="CDD" id="cd19051">
    <property type="entry name" value="LGIC_TM_cation"/>
    <property type="match status" value="1"/>
</dbReference>
<reference evidence="8" key="2">
    <citation type="submission" date="2020-11" db="EMBL/GenBank/DDBJ databases">
        <authorList>
            <person name="McCartney M.A."/>
            <person name="Auch B."/>
            <person name="Kono T."/>
            <person name="Mallez S."/>
            <person name="Becker A."/>
            <person name="Gohl D.M."/>
            <person name="Silverstein K.A.T."/>
            <person name="Koren S."/>
            <person name="Bechman K.B."/>
            <person name="Herman A."/>
            <person name="Abrahante J.E."/>
            <person name="Garbe J."/>
        </authorList>
    </citation>
    <scope>NUCLEOTIDE SEQUENCE</scope>
    <source>
        <strain evidence="8">Duluth1</strain>
        <tissue evidence="8">Whole animal</tissue>
    </source>
</reference>
<evidence type="ECO:0000256" key="2">
    <source>
        <dbReference type="ARBA" id="ARBA00022692"/>
    </source>
</evidence>
<feature type="transmembrane region" description="Helical" evidence="5">
    <location>
        <begin position="291"/>
        <end position="317"/>
    </location>
</feature>
<dbReference type="InterPro" id="IPR038050">
    <property type="entry name" value="Neuro_actylchol_rec"/>
</dbReference>
<feature type="transmembrane region" description="Helical" evidence="5">
    <location>
        <begin position="424"/>
        <end position="445"/>
    </location>
</feature>
<keyword evidence="3 5" id="KW-1133">Transmembrane helix</keyword>
<keyword evidence="5" id="KW-0732">Signal</keyword>
<dbReference type="Gene3D" id="1.20.58.390">
    <property type="entry name" value="Neurotransmitter-gated ion-channel transmembrane domain"/>
    <property type="match status" value="1"/>
</dbReference>
<dbReference type="InterPro" id="IPR018000">
    <property type="entry name" value="Neurotransmitter_ion_chnl_CS"/>
</dbReference>
<dbReference type="SUPFAM" id="SSF63712">
    <property type="entry name" value="Nicotinic receptor ligand binding domain-like"/>
    <property type="match status" value="1"/>
</dbReference>
<name>A0A9D3Y9V5_DREPO</name>
<dbReference type="InterPro" id="IPR006201">
    <property type="entry name" value="Neur_channel"/>
</dbReference>
<dbReference type="GO" id="GO:0016020">
    <property type="term" value="C:membrane"/>
    <property type="evidence" value="ECO:0007669"/>
    <property type="project" value="UniProtKB-SubCell"/>
</dbReference>
<feature type="domain" description="Neurotransmitter-gated ion-channel ligand-binding" evidence="6">
    <location>
        <begin position="31"/>
        <end position="228"/>
    </location>
</feature>
<keyword evidence="9" id="KW-1185">Reference proteome</keyword>
<dbReference type="InterPro" id="IPR006029">
    <property type="entry name" value="Neurotrans-gated_channel_TM"/>
</dbReference>
<dbReference type="GO" id="GO:0005230">
    <property type="term" value="F:extracellular ligand-gated monoatomic ion channel activity"/>
    <property type="evidence" value="ECO:0007669"/>
    <property type="project" value="InterPro"/>
</dbReference>
<dbReference type="InterPro" id="IPR006202">
    <property type="entry name" value="Neur_chan_lig-bd"/>
</dbReference>
<dbReference type="EMBL" id="JAIWYP010000016">
    <property type="protein sequence ID" value="KAH3694500.1"/>
    <property type="molecule type" value="Genomic_DNA"/>
</dbReference>
<dbReference type="Pfam" id="PF02932">
    <property type="entry name" value="Neur_chan_memb"/>
    <property type="match status" value="1"/>
</dbReference>
<evidence type="ECO:0000313" key="8">
    <source>
        <dbReference type="EMBL" id="KAH3694500.1"/>
    </source>
</evidence>
<keyword evidence="5" id="KW-0406">Ion transport</keyword>
<dbReference type="AlphaFoldDB" id="A0A9D3Y9V5"/>
<dbReference type="GO" id="GO:0004888">
    <property type="term" value="F:transmembrane signaling receptor activity"/>
    <property type="evidence" value="ECO:0007669"/>
    <property type="project" value="InterPro"/>
</dbReference>
<feature type="domain" description="Neurotransmitter-gated ion-channel transmembrane" evidence="7">
    <location>
        <begin position="236"/>
        <end position="323"/>
    </location>
</feature>
<dbReference type="InterPro" id="IPR036734">
    <property type="entry name" value="Neur_chan_lig-bd_sf"/>
</dbReference>
<dbReference type="Proteomes" id="UP000828390">
    <property type="component" value="Unassembled WGS sequence"/>
</dbReference>
<evidence type="ECO:0000256" key="3">
    <source>
        <dbReference type="ARBA" id="ARBA00022989"/>
    </source>
</evidence>
<keyword evidence="5" id="KW-0813">Transport</keyword>
<comment type="similarity">
    <text evidence="5">Belongs to the ligand-gated ion channel (TC 1.A.9) family.</text>
</comment>
<keyword evidence="5" id="KW-0407">Ion channel</keyword>
<evidence type="ECO:0000256" key="4">
    <source>
        <dbReference type="ARBA" id="ARBA00023136"/>
    </source>
</evidence>
<dbReference type="FunFam" id="2.70.170.10:FF:000028">
    <property type="entry name" value="AcetylCholine Receptor"/>
    <property type="match status" value="1"/>
</dbReference>
<evidence type="ECO:0000256" key="5">
    <source>
        <dbReference type="RuleBase" id="RU000687"/>
    </source>
</evidence>
<reference evidence="8" key="1">
    <citation type="journal article" date="2019" name="bioRxiv">
        <title>The Genome of the Zebra Mussel, Dreissena polymorpha: A Resource for Invasive Species Research.</title>
        <authorList>
            <person name="McCartney M.A."/>
            <person name="Auch B."/>
            <person name="Kono T."/>
            <person name="Mallez S."/>
            <person name="Zhang Y."/>
            <person name="Obille A."/>
            <person name="Becker A."/>
            <person name="Abrahante J.E."/>
            <person name="Garbe J."/>
            <person name="Badalamenti J.P."/>
            <person name="Herman A."/>
            <person name="Mangelson H."/>
            <person name="Liachko I."/>
            <person name="Sullivan S."/>
            <person name="Sone E.D."/>
            <person name="Koren S."/>
            <person name="Silverstein K.A.T."/>
            <person name="Beckman K.B."/>
            <person name="Gohl D.M."/>
        </authorList>
    </citation>
    <scope>NUCLEOTIDE SEQUENCE</scope>
    <source>
        <strain evidence="8">Duluth1</strain>
        <tissue evidence="8">Whole animal</tissue>
    </source>
</reference>
<keyword evidence="2 5" id="KW-0812">Transmembrane</keyword>
<feature type="transmembrane region" description="Helical" evidence="5">
    <location>
        <begin position="230"/>
        <end position="253"/>
    </location>
</feature>
<dbReference type="PRINTS" id="PR00252">
    <property type="entry name" value="NRIONCHANNEL"/>
</dbReference>
<evidence type="ECO:0000313" key="9">
    <source>
        <dbReference type="Proteomes" id="UP000828390"/>
    </source>
</evidence>
<accession>A0A9D3Y9V5</accession>
<dbReference type="PANTHER" id="PTHR18945">
    <property type="entry name" value="NEUROTRANSMITTER GATED ION CHANNEL"/>
    <property type="match status" value="1"/>
</dbReference>
<comment type="caution">
    <text evidence="8">The sequence shown here is derived from an EMBL/GenBank/DDBJ whole genome shotgun (WGS) entry which is preliminary data.</text>
</comment>
<keyword evidence="4 5" id="KW-0472">Membrane</keyword>
<dbReference type="SUPFAM" id="SSF90112">
    <property type="entry name" value="Neurotransmitter-gated ion-channel transmembrane pore"/>
    <property type="match status" value="1"/>
</dbReference>
<dbReference type="PROSITE" id="PS00236">
    <property type="entry name" value="NEUROTR_ION_CHANNEL"/>
    <property type="match status" value="1"/>
</dbReference>
<proteinExistence type="inferred from homology"/>
<feature type="chain" id="PRO_5039747406" evidence="5">
    <location>
        <begin position="25"/>
        <end position="450"/>
    </location>
</feature>
<sequence>MAPIYFALATTLTVLMTSYRGLHAQMIADADRLLTNLMQDYKKTFRPVLNQSKPVFINTDLELVKIQDFDEVDEKISFTAILYLYWYDERLVWDPKGYGGISTLNIHLSQIWAPEMVQTNSVEKIYRLSEDWHAVRVNNSGFCLYYIGNVFSSSCEVDVTFYPFDKQKCEIDFMPAYYEPTKMVVLTFRKEALLTYYNENGAWDLVRTAARTKLDNRIVSFEIEIVRKPGFVIINMILPLLLMSVLNILVFLIPTECGERIAYCQTVLLSIAVILTLVGDNLPKNSSPMSLFSYYMLSLLVISVAITVAVICSLHVYHRSGKQPGTVWRAITRGLKCCTVRRSSDFLDSTKLEREEIRFMNVMPYPTYTRCGLIMDRPMYIYGGLSSDCPETTKRRRVETRDDETSSAFVEITWADVSVALDKIFFVFFVLTLVTVSVFFLLIIYNSTTL</sequence>
<organism evidence="8 9">
    <name type="scientific">Dreissena polymorpha</name>
    <name type="common">Zebra mussel</name>
    <name type="synonym">Mytilus polymorpha</name>
    <dbReference type="NCBI Taxonomy" id="45954"/>
    <lineage>
        <taxon>Eukaryota</taxon>
        <taxon>Metazoa</taxon>
        <taxon>Spiralia</taxon>
        <taxon>Lophotrochozoa</taxon>
        <taxon>Mollusca</taxon>
        <taxon>Bivalvia</taxon>
        <taxon>Autobranchia</taxon>
        <taxon>Heteroconchia</taxon>
        <taxon>Euheterodonta</taxon>
        <taxon>Imparidentia</taxon>
        <taxon>Neoheterodontei</taxon>
        <taxon>Myida</taxon>
        <taxon>Dreissenoidea</taxon>
        <taxon>Dreissenidae</taxon>
        <taxon>Dreissena</taxon>
    </lineage>
</organism>
<gene>
    <name evidence="8" type="ORF">DPMN_081940</name>
</gene>
<evidence type="ECO:0000259" key="7">
    <source>
        <dbReference type="Pfam" id="PF02932"/>
    </source>
</evidence>